<dbReference type="AlphaFoldDB" id="A0A5D2WZB1"/>
<dbReference type="PANTHER" id="PTHR43874">
    <property type="entry name" value="TWO-COMPONENT RESPONSE REGULATOR"/>
    <property type="match status" value="1"/>
</dbReference>
<evidence type="ECO:0000313" key="10">
    <source>
        <dbReference type="Proteomes" id="UP000323597"/>
    </source>
</evidence>
<dbReference type="EMBL" id="CM017647">
    <property type="protein sequence ID" value="TYJ06920.1"/>
    <property type="molecule type" value="Genomic_DNA"/>
</dbReference>
<evidence type="ECO:0000256" key="5">
    <source>
        <dbReference type="ARBA" id="ARBA00023242"/>
    </source>
</evidence>
<dbReference type="PANTHER" id="PTHR43874:SF95">
    <property type="entry name" value="TWO-COMPONENT RESPONSE REGULATOR-LIKE APRR5"/>
    <property type="match status" value="1"/>
</dbReference>
<dbReference type="InterPro" id="IPR011006">
    <property type="entry name" value="CheY-like_superfamily"/>
</dbReference>
<evidence type="ECO:0000256" key="1">
    <source>
        <dbReference type="ARBA" id="ARBA00004123"/>
    </source>
</evidence>
<protein>
    <recommendedName>
        <fullName evidence="8">CCT domain-containing protein</fullName>
    </recommendedName>
</protein>
<reference evidence="9 10" key="1">
    <citation type="submission" date="2019-07" db="EMBL/GenBank/DDBJ databases">
        <title>WGS assembly of Gossypium mustelinum.</title>
        <authorList>
            <person name="Chen Z.J."/>
            <person name="Sreedasyam A."/>
            <person name="Ando A."/>
            <person name="Song Q."/>
            <person name="De L."/>
            <person name="Hulse-Kemp A."/>
            <person name="Ding M."/>
            <person name="Ye W."/>
            <person name="Kirkbride R."/>
            <person name="Jenkins J."/>
            <person name="Plott C."/>
            <person name="Lovell J."/>
            <person name="Lin Y.-M."/>
            <person name="Vaughn R."/>
            <person name="Liu B."/>
            <person name="Li W."/>
            <person name="Simpson S."/>
            <person name="Scheffler B."/>
            <person name="Saski C."/>
            <person name="Grover C."/>
            <person name="Hu G."/>
            <person name="Conover J."/>
            <person name="Carlson J."/>
            <person name="Shu S."/>
            <person name="Boston L."/>
            <person name="Williams M."/>
            <person name="Peterson D."/>
            <person name="Mcgee K."/>
            <person name="Jones D."/>
            <person name="Wendel J."/>
            <person name="Stelly D."/>
            <person name="Grimwood J."/>
            <person name="Schmutz J."/>
        </authorList>
    </citation>
    <scope>NUCLEOTIDE SEQUENCE [LARGE SCALE GENOMIC DNA]</scope>
    <source>
        <strain evidence="9">1408120.09</strain>
    </source>
</reference>
<keyword evidence="2" id="KW-0902">Two-component regulatory system</keyword>
<dbReference type="Gene3D" id="3.40.50.2300">
    <property type="match status" value="1"/>
</dbReference>
<evidence type="ECO:0000256" key="4">
    <source>
        <dbReference type="ARBA" id="ARBA00023163"/>
    </source>
</evidence>
<sequence>MGDFVVMSCEEVKEVKGNSDTEMESGELEGIKKKKRKQQQESCVYGEVVKWERWMALRVLLIEADDSTRQIIAALLKKCNYKVMSSQDSVSTVYKCMLRGAADYLVKPVRRNELRNLWQHAWRRQSSIIDGNFPGDESIGRKQVEATSENDAARQTDKGSDTQSSCIKPDMEAESADMETIQEFSHLIKGKSQPSGSQMHEAHDGLNQNLLMHETKTSVNDCKDPNLTTAYKGVELECQRTNTNISAEAGNALADSPREAIDFMGTFNRNFNFSSINSTCKFDSSPPLDLSLRRCNNNDFKDNVTRERPILWHPNSSAFSRYSNRLSLPQHSTLTSISNKKKESGSNSETILSNIVSEHDAATPSPMVTSQRNMIPSTAGATDQSRHTEVATSCMEQRECPSSVNQHEPTFGVNPFHHSSLEMNSSRQFYDRLASGTNQMDQMLDSVEDKGHISPTVNQSGTSSFCNGSISQLNGIAYGSSSASYSNVDQVIVRASTERKNDDNIPAPAGNSHRSIQREAALTKFRLKRKDRCYEKKVRYESRKKLAEQRPRVKGQFVRQVQVDHPTQTIHPMASYNIEKCMD</sequence>
<feature type="region of interest" description="Disordered" evidence="7">
    <location>
        <begin position="133"/>
        <end position="167"/>
    </location>
</feature>
<evidence type="ECO:0000259" key="8">
    <source>
        <dbReference type="PROSITE" id="PS51017"/>
    </source>
</evidence>
<evidence type="ECO:0000256" key="2">
    <source>
        <dbReference type="ARBA" id="ARBA00023012"/>
    </source>
</evidence>
<dbReference type="Proteomes" id="UP000323597">
    <property type="component" value="Chromosome A12"/>
</dbReference>
<feature type="compositionally biased region" description="Basic and acidic residues" evidence="7">
    <location>
        <begin position="151"/>
        <end position="160"/>
    </location>
</feature>
<accession>A0A5D2WZB1</accession>
<dbReference type="InterPro" id="IPR010402">
    <property type="entry name" value="CCT_domain"/>
</dbReference>
<keyword evidence="4" id="KW-0804">Transcription</keyword>
<name>A0A5D2WZB1_GOSMU</name>
<dbReference type="GO" id="GO:0000160">
    <property type="term" value="P:phosphorelay signal transduction system"/>
    <property type="evidence" value="ECO:0007669"/>
    <property type="project" value="UniProtKB-KW"/>
</dbReference>
<keyword evidence="5 6" id="KW-0539">Nucleus</keyword>
<evidence type="ECO:0000256" key="3">
    <source>
        <dbReference type="ARBA" id="ARBA00023015"/>
    </source>
</evidence>
<comment type="subcellular location">
    <subcellularLocation>
        <location evidence="1 6">Nucleus</location>
    </subcellularLocation>
</comment>
<dbReference type="SUPFAM" id="SSF52172">
    <property type="entry name" value="CheY-like"/>
    <property type="match status" value="1"/>
</dbReference>
<keyword evidence="10" id="KW-1185">Reference proteome</keyword>
<organism evidence="9 10">
    <name type="scientific">Gossypium mustelinum</name>
    <name type="common">Cotton</name>
    <name type="synonym">Gossypium caicoense</name>
    <dbReference type="NCBI Taxonomy" id="34275"/>
    <lineage>
        <taxon>Eukaryota</taxon>
        <taxon>Viridiplantae</taxon>
        <taxon>Streptophyta</taxon>
        <taxon>Embryophyta</taxon>
        <taxon>Tracheophyta</taxon>
        <taxon>Spermatophyta</taxon>
        <taxon>Magnoliopsida</taxon>
        <taxon>eudicotyledons</taxon>
        <taxon>Gunneridae</taxon>
        <taxon>Pentapetalae</taxon>
        <taxon>rosids</taxon>
        <taxon>malvids</taxon>
        <taxon>Malvales</taxon>
        <taxon>Malvaceae</taxon>
        <taxon>Malvoideae</taxon>
        <taxon>Gossypium</taxon>
    </lineage>
</organism>
<evidence type="ECO:0000256" key="6">
    <source>
        <dbReference type="PROSITE-ProRule" id="PRU00357"/>
    </source>
</evidence>
<dbReference type="GO" id="GO:0005634">
    <property type="term" value="C:nucleus"/>
    <property type="evidence" value="ECO:0007669"/>
    <property type="project" value="UniProtKB-SubCell"/>
</dbReference>
<feature type="domain" description="CCT" evidence="8">
    <location>
        <begin position="518"/>
        <end position="560"/>
    </location>
</feature>
<proteinExistence type="predicted"/>
<dbReference type="PROSITE" id="PS51017">
    <property type="entry name" value="CCT"/>
    <property type="match status" value="1"/>
</dbReference>
<keyword evidence="3" id="KW-0805">Transcription regulation</keyword>
<evidence type="ECO:0000256" key="7">
    <source>
        <dbReference type="SAM" id="MobiDB-lite"/>
    </source>
</evidence>
<dbReference type="Pfam" id="PF06203">
    <property type="entry name" value="CCT"/>
    <property type="match status" value="1"/>
</dbReference>
<dbReference type="GO" id="GO:0009736">
    <property type="term" value="P:cytokinin-activated signaling pathway"/>
    <property type="evidence" value="ECO:0007669"/>
    <property type="project" value="InterPro"/>
</dbReference>
<gene>
    <name evidence="9" type="ORF">E1A91_A12G267900v1</name>
</gene>
<dbReference type="InterPro" id="IPR045279">
    <property type="entry name" value="ARR-like"/>
</dbReference>
<evidence type="ECO:0000313" key="9">
    <source>
        <dbReference type="EMBL" id="TYJ06920.1"/>
    </source>
</evidence>